<dbReference type="EMBL" id="VTRV01000014">
    <property type="protein sequence ID" value="TZF91216.1"/>
    <property type="molecule type" value="Genomic_DNA"/>
</dbReference>
<comment type="cofactor">
    <cofactor evidence="1">
        <name>L-ascorbate</name>
        <dbReference type="ChEBI" id="CHEBI:38290"/>
    </cofactor>
</comment>
<keyword evidence="5" id="KW-0560">Oxidoreductase</keyword>
<dbReference type="Proteomes" id="UP000323164">
    <property type="component" value="Unassembled WGS sequence"/>
</dbReference>
<sequence>MTQPGAAYTACVGDRLPDVRLLAPHGESVRLHARFAGKPLWLALAGGPGCEALPVPGGDDVDALVVAPSMPAPHGAWQAYSADPRWCALLPAGVVLQLDANLRVMALHDARHPLRVAASTPAPLPSAEQTAMCAPVLQIPDVLDRALCRRLIDHLLGPGEGGDPSMVLVLEQGAATPRLDAAVKMRRETFVRDAALEREVDAMLARRAVPEIARVFHFRVSRRDPLKLLAYPAGAGYFRAHRDNDTHDVAYRRFAVSINLNTGEYGGGEFRFPEFGGSPYAMRTGAALVFSCSLLHEVTPVDRGIRYALTTFFA</sequence>
<evidence type="ECO:0000313" key="8">
    <source>
        <dbReference type="EMBL" id="TZF91216.1"/>
    </source>
</evidence>
<feature type="domain" description="Fe2OG dioxygenase" evidence="7">
    <location>
        <begin position="222"/>
        <end position="314"/>
    </location>
</feature>
<dbReference type="PROSITE" id="PS51471">
    <property type="entry name" value="FE2OG_OXY"/>
    <property type="match status" value="1"/>
</dbReference>
<keyword evidence="4" id="KW-0223">Dioxygenase</keyword>
<dbReference type="AlphaFoldDB" id="A0A5D8Z9H1"/>
<evidence type="ECO:0000256" key="5">
    <source>
        <dbReference type="ARBA" id="ARBA00023002"/>
    </source>
</evidence>
<dbReference type="InterPro" id="IPR005123">
    <property type="entry name" value="Oxoglu/Fe-dep_dioxygenase_dom"/>
</dbReference>
<evidence type="ECO:0000256" key="3">
    <source>
        <dbReference type="ARBA" id="ARBA00022896"/>
    </source>
</evidence>
<dbReference type="OrthoDB" id="255432at2"/>
<proteinExistence type="predicted"/>
<organism evidence="8 9">
    <name type="scientific">Cognatilysobacter lacus</name>
    <dbReference type="NCBI Taxonomy" id="1643323"/>
    <lineage>
        <taxon>Bacteria</taxon>
        <taxon>Pseudomonadati</taxon>
        <taxon>Pseudomonadota</taxon>
        <taxon>Gammaproteobacteria</taxon>
        <taxon>Lysobacterales</taxon>
        <taxon>Lysobacteraceae</taxon>
        <taxon>Cognatilysobacter</taxon>
    </lineage>
</organism>
<dbReference type="GO" id="GO:0016705">
    <property type="term" value="F:oxidoreductase activity, acting on paired donors, with incorporation or reduction of molecular oxygen"/>
    <property type="evidence" value="ECO:0007669"/>
    <property type="project" value="InterPro"/>
</dbReference>
<keyword evidence="6" id="KW-0408">Iron</keyword>
<gene>
    <name evidence="8" type="ORF">FW784_02410</name>
</gene>
<comment type="caution">
    <text evidence="8">The sequence shown here is derived from an EMBL/GenBank/DDBJ whole genome shotgun (WGS) entry which is preliminary data.</text>
</comment>
<keyword evidence="3" id="KW-0847">Vitamin C</keyword>
<dbReference type="GO" id="GO:0031418">
    <property type="term" value="F:L-ascorbic acid binding"/>
    <property type="evidence" value="ECO:0007669"/>
    <property type="project" value="UniProtKB-KW"/>
</dbReference>
<dbReference type="GO" id="GO:0051213">
    <property type="term" value="F:dioxygenase activity"/>
    <property type="evidence" value="ECO:0007669"/>
    <property type="project" value="UniProtKB-KW"/>
</dbReference>
<name>A0A5D8Z9H1_9GAMM</name>
<evidence type="ECO:0000256" key="2">
    <source>
        <dbReference type="ARBA" id="ARBA00022723"/>
    </source>
</evidence>
<evidence type="ECO:0000313" key="9">
    <source>
        <dbReference type="Proteomes" id="UP000323164"/>
    </source>
</evidence>
<dbReference type="SMART" id="SM00702">
    <property type="entry name" value="P4Hc"/>
    <property type="match status" value="1"/>
</dbReference>
<dbReference type="RefSeq" id="WP_149351765.1">
    <property type="nucleotide sequence ID" value="NZ_VTRV01000014.1"/>
</dbReference>
<protein>
    <submittedName>
        <fullName evidence="8">2OG-Fe(II) oxygenase</fullName>
    </submittedName>
</protein>
<evidence type="ECO:0000256" key="6">
    <source>
        <dbReference type="ARBA" id="ARBA00023004"/>
    </source>
</evidence>
<dbReference type="InterPro" id="IPR006620">
    <property type="entry name" value="Pro_4_hyd_alph"/>
</dbReference>
<dbReference type="GO" id="GO:0005506">
    <property type="term" value="F:iron ion binding"/>
    <property type="evidence" value="ECO:0007669"/>
    <property type="project" value="InterPro"/>
</dbReference>
<keyword evidence="9" id="KW-1185">Reference proteome</keyword>
<keyword evidence="2" id="KW-0479">Metal-binding</keyword>
<evidence type="ECO:0000256" key="1">
    <source>
        <dbReference type="ARBA" id="ARBA00001961"/>
    </source>
</evidence>
<dbReference type="Gene3D" id="2.60.120.620">
    <property type="entry name" value="q2cbj1_9rhob like domain"/>
    <property type="match status" value="1"/>
</dbReference>
<evidence type="ECO:0000259" key="7">
    <source>
        <dbReference type="PROSITE" id="PS51471"/>
    </source>
</evidence>
<evidence type="ECO:0000256" key="4">
    <source>
        <dbReference type="ARBA" id="ARBA00022964"/>
    </source>
</evidence>
<reference evidence="8 9" key="1">
    <citation type="submission" date="2019-08" db="EMBL/GenBank/DDBJ databases">
        <title>Draft genome sequence of Lysobacter sp. UKS-15.</title>
        <authorList>
            <person name="Im W.-T."/>
        </authorList>
    </citation>
    <scope>NUCLEOTIDE SEQUENCE [LARGE SCALE GENOMIC DNA]</scope>
    <source>
        <strain evidence="8 9">UKS-15</strain>
    </source>
</reference>
<accession>A0A5D8Z9H1</accession>